<protein>
    <submittedName>
        <fullName evidence="2">Uncharacterized protein</fullName>
    </submittedName>
</protein>
<dbReference type="Proteomes" id="UP000465360">
    <property type="component" value="Unassembled WGS sequence"/>
</dbReference>
<keyword evidence="3" id="KW-1185">Reference proteome</keyword>
<feature type="transmembrane region" description="Helical" evidence="1">
    <location>
        <begin position="43"/>
        <end position="63"/>
    </location>
</feature>
<dbReference type="RefSeq" id="WP_163712007.1">
    <property type="nucleotide sequence ID" value="NZ_BLKZ01000001.1"/>
</dbReference>
<evidence type="ECO:0000256" key="1">
    <source>
        <dbReference type="SAM" id="Phobius"/>
    </source>
</evidence>
<dbReference type="AlphaFoldDB" id="A0A7I9YNZ9"/>
<feature type="transmembrane region" description="Helical" evidence="1">
    <location>
        <begin position="121"/>
        <end position="139"/>
    </location>
</feature>
<comment type="caution">
    <text evidence="2">The sequence shown here is derived from an EMBL/GenBank/DDBJ whole genome shotgun (WGS) entry which is preliminary data.</text>
</comment>
<feature type="transmembrane region" description="Helical" evidence="1">
    <location>
        <begin position="151"/>
        <end position="169"/>
    </location>
</feature>
<organism evidence="2 3">
    <name type="scientific">Mycobacterium bourgelatii</name>
    <dbReference type="NCBI Taxonomy" id="1273442"/>
    <lineage>
        <taxon>Bacteria</taxon>
        <taxon>Bacillati</taxon>
        <taxon>Actinomycetota</taxon>
        <taxon>Actinomycetes</taxon>
        <taxon>Mycobacteriales</taxon>
        <taxon>Mycobacteriaceae</taxon>
        <taxon>Mycobacterium</taxon>
    </lineage>
</organism>
<sequence length="184" mass="19977">MWTRFLLMSWWERALTAASVSASLHIVGWCANGMPVNADQPWWAPLVATAAAILLGAVVVTAFTERSHALLVKALSGIDAARRPTAVAAALSGPVPSDANIRDAAIQVNQRRLRSAVMWRAIWSALLSLEVLALVGAVWAGRTPPWGGRDAMYLVVHLALTLAAWHTTFDVKHRLQMLRVPVMA</sequence>
<evidence type="ECO:0000313" key="3">
    <source>
        <dbReference type="Proteomes" id="UP000465360"/>
    </source>
</evidence>
<dbReference type="EMBL" id="BLKZ01000001">
    <property type="protein sequence ID" value="GFG90404.1"/>
    <property type="molecule type" value="Genomic_DNA"/>
</dbReference>
<accession>A0A7I9YNZ9</accession>
<reference evidence="2 3" key="1">
    <citation type="journal article" date="2019" name="Emerg. Microbes Infect.">
        <title>Comprehensive subspecies identification of 175 nontuberculous mycobacteria species based on 7547 genomic profiles.</title>
        <authorList>
            <person name="Matsumoto Y."/>
            <person name="Kinjo T."/>
            <person name="Motooka D."/>
            <person name="Nabeya D."/>
            <person name="Jung N."/>
            <person name="Uechi K."/>
            <person name="Horii T."/>
            <person name="Iida T."/>
            <person name="Fujita J."/>
            <person name="Nakamura S."/>
        </authorList>
    </citation>
    <scope>NUCLEOTIDE SEQUENCE [LARGE SCALE GENOMIC DNA]</scope>
    <source>
        <strain evidence="2 3">JCM 30725</strain>
    </source>
</reference>
<evidence type="ECO:0000313" key="2">
    <source>
        <dbReference type="EMBL" id="GFG90404.1"/>
    </source>
</evidence>
<keyword evidence="1" id="KW-0472">Membrane</keyword>
<name>A0A7I9YNZ9_MYCBU</name>
<keyword evidence="1" id="KW-0812">Transmembrane</keyword>
<gene>
    <name evidence="2" type="ORF">MBOU_24460</name>
</gene>
<keyword evidence="1" id="KW-1133">Transmembrane helix</keyword>
<proteinExistence type="predicted"/>